<comment type="caution">
    <text evidence="3">The sequence shown here is derived from an EMBL/GenBank/DDBJ whole genome shotgun (WGS) entry which is preliminary data.</text>
</comment>
<dbReference type="AlphaFoldDB" id="A0AAW7JIF3"/>
<keyword evidence="4" id="KW-1185">Reference proteome</keyword>
<reference evidence="3" key="1">
    <citation type="submission" date="2023-06" db="EMBL/GenBank/DDBJ databases">
        <authorList>
            <person name="Zeman M."/>
            <person name="Kubasova T."/>
            <person name="Jahodarova E."/>
            <person name="Nykrynova M."/>
            <person name="Rychlik I."/>
        </authorList>
    </citation>
    <scope>NUCLEOTIDE SEQUENCE</scope>
    <source>
        <strain evidence="3">ET15</strain>
        <strain evidence="2">ET37</strain>
    </source>
</reference>
<dbReference type="PROSITE" id="PS51257">
    <property type="entry name" value="PROKAR_LIPOPROTEIN"/>
    <property type="match status" value="1"/>
</dbReference>
<evidence type="ECO:0000259" key="1">
    <source>
        <dbReference type="Pfam" id="PF14905"/>
    </source>
</evidence>
<reference evidence="3" key="2">
    <citation type="submission" date="2023-08" db="EMBL/GenBank/DDBJ databases">
        <title>Identification and characterization of horizontal gene transfer across gut microbiota members of farm animals based on homology search.</title>
        <authorList>
            <person name="Schwarzerova J."/>
            <person name="Nykrynova M."/>
            <person name="Jureckova K."/>
            <person name="Cejkova D."/>
            <person name="Rychlik I."/>
        </authorList>
    </citation>
    <scope>NUCLEOTIDE SEQUENCE</scope>
    <source>
        <strain evidence="3">ET15</strain>
        <strain evidence="2">ET37</strain>
    </source>
</reference>
<dbReference type="EMBL" id="JAUEIE010000003">
    <property type="protein sequence ID" value="MDN0022420.1"/>
    <property type="molecule type" value="Genomic_DNA"/>
</dbReference>
<dbReference type="SUPFAM" id="SSF56935">
    <property type="entry name" value="Porins"/>
    <property type="match status" value="1"/>
</dbReference>
<dbReference type="Proteomes" id="UP001168478">
    <property type="component" value="Unassembled WGS sequence"/>
</dbReference>
<organism evidence="3 5">
    <name type="scientific">Leyella lascolaii</name>
    <dbReference type="NCBI Taxonomy" id="1776379"/>
    <lineage>
        <taxon>Bacteria</taxon>
        <taxon>Pseudomonadati</taxon>
        <taxon>Bacteroidota</taxon>
        <taxon>Bacteroidia</taxon>
        <taxon>Bacteroidales</taxon>
        <taxon>Prevotellaceae</taxon>
        <taxon>Leyella</taxon>
    </lineage>
</organism>
<evidence type="ECO:0000313" key="2">
    <source>
        <dbReference type="EMBL" id="MDN0022420.1"/>
    </source>
</evidence>
<evidence type="ECO:0000313" key="3">
    <source>
        <dbReference type="EMBL" id="MDN0025020.1"/>
    </source>
</evidence>
<name>A0AAW7JIF3_9BACT</name>
<dbReference type="InterPro" id="IPR041700">
    <property type="entry name" value="OMP_b-brl_3"/>
</dbReference>
<evidence type="ECO:0000313" key="4">
    <source>
        <dbReference type="Proteomes" id="UP001167831"/>
    </source>
</evidence>
<sequence>MRKCILFIFMLSCACNVFGQKERSVNIYATIQDYILRTTIEDVKVTLLSLDSVALDSCLNDNGYITLRKLYRFNVKEGNYIIKTEKEGYETTYTPIEVSDIRRRETNRVLSTIYMKRPKVHAIDEVVVTATKVKFYNKGDTVVYNADAFQLAEGSMLDALVKQLPGVELKSDGRIYVNGRFVESLLLNGKDFFKGDNTIMLENLPTYAVNTVKVYDKAGRLSEFLDRDMNDKQLVMDVNLKKQYNIGWMGNIDAGGANHDLYMARLFAMRSTDHSRISLYGNINNINDFTTPNTNDWTPDKMPYGRLTTKNAGINVNVDDREGRYEYNGSANFTHYDNNEVQNTFRTNFLSDGDTYDRQVQKARFCNMFFNTSHSLELKPKGDTSLVEYDLNLGARYSRMRHDISQTSATSDETWDGFEDFSKILSAPVLDDDLRARLINRQIKNRYYDNKQWSANIGTGMMLRMPHNSDFLSVNINGSLFGSDMRDFTHQRIDYLSGTGSTDFINRYNDVTPSRGFRINLNSYYGMVFSDRLTLYFKYNMSAGRSRSSNKLYHLETLDGWGPDTEHPIGALPSVTEYLPTLDGKNSYSSVESDNSHSVAVNAFIDLWRNDKLTMLLLPELKLNILNEKLDYHRARIDTAFSRSTVMMEPSVELHLTTKDYLRGGALKYNMKSSTPNMLYSLDFVDDSDPMTTINYGNRNLKNRRSHTISLDYNDRKHTIKISPIVTFNISENDVAMGYVYDRSTGRRTYSYYNVNGNWNLDTRFTMNGPLDKKKRLYFNSSTSWRYIHSVDMIGDDLAAAPVKSTVKSSILSETLSLDWSLGKHTVGFKGSVSWVGTDGDRRDFTAINAYDYNYGLYGYLHLPFGFKLDTDLTMYSRRGYEESAMNDDNFVWNARLTRSFFKGKLTLRADAFDILHQLKKVERSINTQGRVERFYNTPPRYVLLHAIYRFNVFPKKKM</sequence>
<feature type="domain" description="Outer membrane protein beta-barrel" evidence="1">
    <location>
        <begin position="666"/>
        <end position="945"/>
    </location>
</feature>
<accession>A0AAW7JIF3</accession>
<proteinExistence type="predicted"/>
<dbReference type="Proteomes" id="UP001167831">
    <property type="component" value="Unassembled WGS sequence"/>
</dbReference>
<gene>
    <name evidence="2" type="ORF">QVN81_05200</name>
    <name evidence="3" type="ORF">QVN84_05740</name>
</gene>
<evidence type="ECO:0000313" key="5">
    <source>
        <dbReference type="Proteomes" id="UP001168478"/>
    </source>
</evidence>
<dbReference type="RefSeq" id="WP_289824976.1">
    <property type="nucleotide sequence ID" value="NZ_JAUEIE010000003.1"/>
</dbReference>
<protein>
    <submittedName>
        <fullName evidence="3">Outer membrane beta-barrel protein</fullName>
    </submittedName>
</protein>
<dbReference type="Pfam" id="PF14905">
    <property type="entry name" value="OMP_b-brl_3"/>
    <property type="match status" value="1"/>
</dbReference>
<dbReference type="EMBL" id="JAUEIF010000003">
    <property type="protein sequence ID" value="MDN0025020.1"/>
    <property type="molecule type" value="Genomic_DNA"/>
</dbReference>